<accession>A0A449B368</accession>
<name>A0A449B368_9BACT</name>
<gene>
    <name evidence="2" type="ORF">NCTC10181_00886</name>
</gene>
<proteinExistence type="predicted"/>
<dbReference type="EMBL" id="LR215036">
    <property type="protein sequence ID" value="VEU75011.1"/>
    <property type="molecule type" value="Genomic_DNA"/>
</dbReference>
<reference evidence="2 3" key="1">
    <citation type="submission" date="2019-01" db="EMBL/GenBank/DDBJ databases">
        <authorList>
            <consortium name="Pathogen Informatics"/>
        </authorList>
    </citation>
    <scope>NUCLEOTIDE SEQUENCE [LARGE SCALE GENOMIC DNA]</scope>
    <source>
        <strain evidence="2 3">NCTC10181</strain>
    </source>
</reference>
<dbReference type="OrthoDB" id="9759014at2"/>
<protein>
    <recommendedName>
        <fullName evidence="1">Peptidase S8/S53 domain-containing protein</fullName>
    </recommendedName>
</protein>
<dbReference type="Proteomes" id="UP000290985">
    <property type="component" value="Chromosome"/>
</dbReference>
<dbReference type="InterPro" id="IPR034074">
    <property type="entry name" value="Y4bN_pept_dom"/>
</dbReference>
<dbReference type="GO" id="GO:0006508">
    <property type="term" value="P:proteolysis"/>
    <property type="evidence" value="ECO:0007669"/>
    <property type="project" value="InterPro"/>
</dbReference>
<dbReference type="CDD" id="cd04847">
    <property type="entry name" value="Peptidases_S8_Subtilisin_like_2"/>
    <property type="match status" value="1"/>
</dbReference>
<evidence type="ECO:0000313" key="2">
    <source>
        <dbReference type="EMBL" id="VEU75011.1"/>
    </source>
</evidence>
<sequence length="763" mass="86408">MNPILQLKGDLKQRKSNNGGGASNIPKESFVKIEKLEKLRSDLEEVKKFWLNEKLLNKVLVRAHYKEIVAKSNRIKGIFGKDSEANNKLVVGAKFKVNITEGKEEKKHIITYCITNKILNEAINKIQLIISFLKANSKQEISYNDINEINKKKIGNLFEGKNELSIPKSRFINIIVDAYYLEGFDVQKEVKDFDGNSIITIYDTGTKISEILEKLEIETLNYSIVDNTTVSLTKDQYNKLKNKAPYLISMGVKDLMSIDPVSSLENNDWVVAIPDPTNEPTIGVIDTLFDKRVYFSKWVEFKNMLDKNITTSQKDYEHGTMVSSIIVDGPTINPELDDGCGRFKVRHFGVAPASEFSILSILKSIEEIIVSNRDIKVWNLSLGSKIEIQENYISYIAALLDKIQYENNVIFVVAGTNKELPNVEKIGDPADSINSIVVNSVGFDGKPANYARKGPVLSFFRKPDVSYYGGTRGNYIKVCGPNGEAKIAGTSFAVPWITRKVAYLIEVLGLTRELAKALIIDSAAGWENNLNDHNLIGYGIVPKHINDIIKTDPSEIKFLISGVSEKYDTYSYDIPVPIDSKIKKHPFVSKSTLCYFPKCSRNQGVDYTNTEMDIHFGALVLKNEKTTIKSINENRQSENENLSLKESKARKLFRKWDNVKHIRENKTTAEGRPRQPKDVIKNYSWGISIKTKARQSFLDGKNLAFGVVVTLREIYGKNRIDDFIQQASGRGWFVKKIEIKNKIDIYNKASEEIKFNNDDLNKN</sequence>
<dbReference type="AlphaFoldDB" id="A0A449B368"/>
<dbReference type="SUPFAM" id="SSF52743">
    <property type="entry name" value="Subtilisin-like"/>
    <property type="match status" value="1"/>
</dbReference>
<dbReference type="KEGG" id="mcit:NCTC10181_00886"/>
<dbReference type="InterPro" id="IPR036852">
    <property type="entry name" value="Peptidase_S8/S53_dom_sf"/>
</dbReference>
<dbReference type="Pfam" id="PF00082">
    <property type="entry name" value="Peptidase_S8"/>
    <property type="match status" value="1"/>
</dbReference>
<feature type="domain" description="Peptidase S8/S53" evidence="1">
    <location>
        <begin position="279"/>
        <end position="539"/>
    </location>
</feature>
<dbReference type="GO" id="GO:0004252">
    <property type="term" value="F:serine-type endopeptidase activity"/>
    <property type="evidence" value="ECO:0007669"/>
    <property type="project" value="InterPro"/>
</dbReference>
<organism evidence="2 3">
    <name type="scientific">Mycoplasmopsis citelli</name>
    <dbReference type="NCBI Taxonomy" id="171281"/>
    <lineage>
        <taxon>Bacteria</taxon>
        <taxon>Bacillati</taxon>
        <taxon>Mycoplasmatota</taxon>
        <taxon>Mycoplasmoidales</taxon>
        <taxon>Metamycoplasmataceae</taxon>
        <taxon>Mycoplasmopsis</taxon>
    </lineage>
</organism>
<evidence type="ECO:0000259" key="1">
    <source>
        <dbReference type="Pfam" id="PF00082"/>
    </source>
</evidence>
<dbReference type="Gene3D" id="3.40.50.200">
    <property type="entry name" value="Peptidase S8/S53 domain"/>
    <property type="match status" value="1"/>
</dbReference>
<evidence type="ECO:0000313" key="3">
    <source>
        <dbReference type="Proteomes" id="UP000290985"/>
    </source>
</evidence>
<dbReference type="RefSeq" id="WP_129725784.1">
    <property type="nucleotide sequence ID" value="NZ_CP101807.1"/>
</dbReference>
<keyword evidence="3" id="KW-1185">Reference proteome</keyword>
<dbReference type="InterPro" id="IPR000209">
    <property type="entry name" value="Peptidase_S8/S53_dom"/>
</dbReference>